<dbReference type="Pfam" id="PF25917">
    <property type="entry name" value="BSH_RND"/>
    <property type="match status" value="1"/>
</dbReference>
<dbReference type="Gene3D" id="2.40.50.100">
    <property type="match status" value="1"/>
</dbReference>
<comment type="similarity">
    <text evidence="1">Belongs to the membrane fusion protein (MFP) (TC 8.A.1) family.</text>
</comment>
<keyword evidence="2" id="KW-0472">Membrane</keyword>
<dbReference type="SUPFAM" id="SSF111369">
    <property type="entry name" value="HlyD-like secretion proteins"/>
    <property type="match status" value="1"/>
</dbReference>
<dbReference type="PANTHER" id="PTHR30367">
    <property type="entry name" value="P-HYDROXYBENZOIC ACID EFFLUX PUMP SUBUNIT AAEA-RELATED"/>
    <property type="match status" value="1"/>
</dbReference>
<gene>
    <name evidence="4" type="primary">yibH_2</name>
    <name evidence="4" type="ORF">NCTC9140_02596</name>
</gene>
<evidence type="ECO:0000313" key="5">
    <source>
        <dbReference type="Proteomes" id="UP000254938"/>
    </source>
</evidence>
<feature type="transmembrane region" description="Helical" evidence="2">
    <location>
        <begin position="31"/>
        <end position="51"/>
    </location>
</feature>
<dbReference type="AlphaFoldDB" id="A0A377TQS8"/>
<accession>A0A377TQS8</accession>
<dbReference type="EMBL" id="UGKQ01000007">
    <property type="protein sequence ID" value="STS80878.1"/>
    <property type="molecule type" value="Genomic_DNA"/>
</dbReference>
<reference evidence="4 5" key="1">
    <citation type="submission" date="2018-06" db="EMBL/GenBank/DDBJ databases">
        <authorList>
            <consortium name="Pathogen Informatics"/>
            <person name="Doyle S."/>
        </authorList>
    </citation>
    <scope>NUCLEOTIDE SEQUENCE [LARGE SCALE GENOMIC DNA]</scope>
    <source>
        <strain evidence="4 5">NCTC9140</strain>
    </source>
</reference>
<feature type="domain" description="Multidrug resistance protein MdtA-like barrel-sandwich hybrid" evidence="3">
    <location>
        <begin position="62"/>
        <end position="103"/>
    </location>
</feature>
<dbReference type="InterPro" id="IPR058625">
    <property type="entry name" value="MdtA-like_BSH"/>
</dbReference>
<keyword evidence="2" id="KW-1133">Transmembrane helix</keyword>
<dbReference type="Gene3D" id="1.10.287.470">
    <property type="entry name" value="Helix hairpin bin"/>
    <property type="match status" value="1"/>
</dbReference>
<dbReference type="Proteomes" id="UP000254938">
    <property type="component" value="Unassembled WGS sequence"/>
</dbReference>
<keyword evidence="2" id="KW-0812">Transmembrane</keyword>
<evidence type="ECO:0000259" key="3">
    <source>
        <dbReference type="Pfam" id="PF25917"/>
    </source>
</evidence>
<protein>
    <submittedName>
        <fullName evidence="4">Auxiliary transport protein, MFP family</fullName>
    </submittedName>
</protein>
<evidence type="ECO:0000313" key="4">
    <source>
        <dbReference type="EMBL" id="STS80878.1"/>
    </source>
</evidence>
<evidence type="ECO:0000256" key="1">
    <source>
        <dbReference type="ARBA" id="ARBA00009477"/>
    </source>
</evidence>
<organism evidence="4 5">
    <name type="scientific">Klebsiella pneumoniae</name>
    <dbReference type="NCBI Taxonomy" id="573"/>
    <lineage>
        <taxon>Bacteria</taxon>
        <taxon>Pseudomonadati</taxon>
        <taxon>Pseudomonadota</taxon>
        <taxon>Gammaproteobacteria</taxon>
        <taxon>Enterobacterales</taxon>
        <taxon>Enterobacteriaceae</taxon>
        <taxon>Klebsiella/Raoultella group</taxon>
        <taxon>Klebsiella</taxon>
        <taxon>Klebsiella pneumoniae complex</taxon>
    </lineage>
</organism>
<sequence>METLMLLTYAALCIVVFKVFRIPLNKWTVPTAVLGGIALIGAVIFGMNYNFPYTDVGNQVFRTVPIVSQVRGRVQSVPVKPNQMLHKGDVLFTLDPTPFQAKVDDLQAQIKSSQSGCALLKRGVKPGAGRAEPCGGPARPVAAGVCPLSEGPCPGRLLRSNG</sequence>
<dbReference type="InterPro" id="IPR050393">
    <property type="entry name" value="MFP_Efflux_Pump"/>
</dbReference>
<name>A0A377TQS8_KLEPN</name>
<evidence type="ECO:0000256" key="2">
    <source>
        <dbReference type="SAM" id="Phobius"/>
    </source>
</evidence>
<dbReference type="PANTHER" id="PTHR30367:SF12">
    <property type="entry name" value="P-HYDROXYBENZOIC ACID EFFLUX PUMP SUBUNIT AAEA"/>
    <property type="match status" value="1"/>
</dbReference>
<proteinExistence type="inferred from homology"/>